<evidence type="ECO:0000256" key="4">
    <source>
        <dbReference type="ARBA" id="ARBA00022741"/>
    </source>
</evidence>
<dbReference type="PANTHER" id="PTHR23389">
    <property type="entry name" value="CHROMOSOME TRANSMISSION FIDELITY FACTOR 18"/>
    <property type="match status" value="1"/>
</dbReference>
<dbReference type="HAMAP" id="MF_01508">
    <property type="entry name" value="RfcL"/>
    <property type="match status" value="1"/>
</dbReference>
<evidence type="ECO:0000256" key="5">
    <source>
        <dbReference type="ARBA" id="ARBA00022840"/>
    </source>
</evidence>
<evidence type="ECO:0000256" key="2">
    <source>
        <dbReference type="ARBA" id="ARBA00014793"/>
    </source>
</evidence>
<evidence type="ECO:0000313" key="9">
    <source>
        <dbReference type="EMBL" id="QNO55469.1"/>
    </source>
</evidence>
<dbReference type="GO" id="GO:0006260">
    <property type="term" value="P:DNA replication"/>
    <property type="evidence" value="ECO:0007669"/>
    <property type="project" value="UniProtKB-UniRule"/>
</dbReference>
<evidence type="ECO:0000256" key="1">
    <source>
        <dbReference type="ARBA" id="ARBA00006878"/>
    </source>
</evidence>
<dbReference type="PANTHER" id="PTHR23389:SF6">
    <property type="entry name" value="REPLICATION FACTOR C SUBUNIT 1"/>
    <property type="match status" value="1"/>
</dbReference>
<evidence type="ECO:0000259" key="8">
    <source>
        <dbReference type="SMART" id="SM00382"/>
    </source>
</evidence>
<dbReference type="EMBL" id="MT631615">
    <property type="protein sequence ID" value="QNO55469.1"/>
    <property type="molecule type" value="Genomic_DNA"/>
</dbReference>
<accession>A0A7G9Z5D5</accession>
<keyword evidence="4 7" id="KW-0547">Nucleotide-binding</keyword>
<keyword evidence="3 7" id="KW-0235">DNA replication</keyword>
<dbReference type="GO" id="GO:0003689">
    <property type="term" value="F:DNA clamp loader activity"/>
    <property type="evidence" value="ECO:0007669"/>
    <property type="project" value="UniProtKB-UniRule"/>
</dbReference>
<comment type="function">
    <text evidence="7">Part of the RFC clamp loader complex which loads the PCNA sliding clamp onto DNA.</text>
</comment>
<dbReference type="NCBIfam" id="NF003231">
    <property type="entry name" value="PRK04195.2-1"/>
    <property type="match status" value="1"/>
</dbReference>
<comment type="subunit">
    <text evidence="7">Heteromultimer composed of small subunits (RfcS) and large subunits (RfcL).</text>
</comment>
<name>A0A7G9Z5D5_9EURY</name>
<evidence type="ECO:0000256" key="3">
    <source>
        <dbReference type="ARBA" id="ARBA00022705"/>
    </source>
</evidence>
<reference evidence="9" key="1">
    <citation type="submission" date="2020-06" db="EMBL/GenBank/DDBJ databases">
        <title>Unique genomic features of the anaerobic methanotrophic archaea.</title>
        <authorList>
            <person name="Chadwick G.L."/>
            <person name="Skennerton C.T."/>
            <person name="Laso-Perez R."/>
            <person name="Leu A.O."/>
            <person name="Speth D.R."/>
            <person name="Yu H."/>
            <person name="Morgan-Lang C."/>
            <person name="Hatzenpichler R."/>
            <person name="Goudeau D."/>
            <person name="Malmstrom R."/>
            <person name="Brazelton W.J."/>
            <person name="Woyke T."/>
            <person name="Hallam S.J."/>
            <person name="Tyson G.W."/>
            <person name="Wegener G."/>
            <person name="Boetius A."/>
            <person name="Orphan V."/>
        </authorList>
    </citation>
    <scope>NUCLEOTIDE SEQUENCE</scope>
</reference>
<dbReference type="Pfam" id="PF00004">
    <property type="entry name" value="AAA"/>
    <property type="match status" value="1"/>
</dbReference>
<evidence type="ECO:0000256" key="7">
    <source>
        <dbReference type="HAMAP-Rule" id="MF_01508"/>
    </source>
</evidence>
<organism evidence="9">
    <name type="scientific">Candidatus Methanophaga sp. ANME-1 ERB7</name>
    <dbReference type="NCBI Taxonomy" id="2759913"/>
    <lineage>
        <taxon>Archaea</taxon>
        <taxon>Methanobacteriati</taxon>
        <taxon>Methanobacteriota</taxon>
        <taxon>Stenosarchaea group</taxon>
        <taxon>Methanomicrobia</taxon>
        <taxon>Candidatus Methanophagales</taxon>
        <taxon>Candidatus Methanophagaceae</taxon>
        <taxon>Candidatus Methanophaga</taxon>
    </lineage>
</organism>
<protein>
    <recommendedName>
        <fullName evidence="2 7">Replication factor C large subunit</fullName>
        <shortName evidence="7">RFC large subunit</shortName>
    </recommendedName>
    <alternativeName>
        <fullName evidence="6 7">Clamp loader large subunit</fullName>
    </alternativeName>
</protein>
<dbReference type="InterPro" id="IPR023935">
    <property type="entry name" value="Rep_factor-C_lsu"/>
</dbReference>
<dbReference type="InterPro" id="IPR003593">
    <property type="entry name" value="AAA+_ATPase"/>
</dbReference>
<comment type="similarity">
    <text evidence="1 7">Belongs to the activator 1 small subunits family. RfcL subfamily.</text>
</comment>
<dbReference type="Gene3D" id="3.40.50.300">
    <property type="entry name" value="P-loop containing nucleotide triphosphate hydrolases"/>
    <property type="match status" value="1"/>
</dbReference>
<dbReference type="InterPro" id="IPR047854">
    <property type="entry name" value="RFC_lid"/>
</dbReference>
<gene>
    <name evidence="7 9" type="primary">rfcL</name>
    <name evidence="9" type="ORF">DEIOECNE_00019</name>
</gene>
<dbReference type="SUPFAM" id="SSF52540">
    <property type="entry name" value="P-loop containing nucleoside triphosphate hydrolases"/>
    <property type="match status" value="1"/>
</dbReference>
<feature type="binding site" evidence="7">
    <location>
        <begin position="48"/>
        <end position="55"/>
    </location>
    <ligand>
        <name>ATP</name>
        <dbReference type="ChEBI" id="CHEBI:30616"/>
    </ligand>
</feature>
<dbReference type="GO" id="GO:0005524">
    <property type="term" value="F:ATP binding"/>
    <property type="evidence" value="ECO:0007669"/>
    <property type="project" value="UniProtKB-UniRule"/>
</dbReference>
<feature type="domain" description="AAA+ ATPase" evidence="8">
    <location>
        <begin position="40"/>
        <end position="219"/>
    </location>
</feature>
<dbReference type="Gene3D" id="1.10.8.60">
    <property type="match status" value="1"/>
</dbReference>
<dbReference type="CDD" id="cd18140">
    <property type="entry name" value="HLD_clamp_RFC"/>
    <property type="match status" value="1"/>
</dbReference>
<dbReference type="InterPro" id="IPR003959">
    <property type="entry name" value="ATPase_AAA_core"/>
</dbReference>
<evidence type="ECO:0000256" key="6">
    <source>
        <dbReference type="ARBA" id="ARBA00032141"/>
    </source>
</evidence>
<keyword evidence="5 7" id="KW-0067">ATP-binding</keyword>
<dbReference type="GO" id="GO:0016887">
    <property type="term" value="F:ATP hydrolysis activity"/>
    <property type="evidence" value="ECO:0007669"/>
    <property type="project" value="InterPro"/>
</dbReference>
<dbReference type="InterPro" id="IPR027417">
    <property type="entry name" value="P-loop_NTPase"/>
</dbReference>
<dbReference type="CDD" id="cd00009">
    <property type="entry name" value="AAA"/>
    <property type="match status" value="1"/>
</dbReference>
<dbReference type="SMART" id="SM00382">
    <property type="entry name" value="AAA"/>
    <property type="match status" value="1"/>
</dbReference>
<dbReference type="NCBIfam" id="NF003229">
    <property type="entry name" value="PRK04195.1-5"/>
    <property type="match status" value="1"/>
</dbReference>
<sequence length="466" mass="52246">MQESSEEWTEKYRPKKLSEVVGNEKAIEELNSWADGVAKSKKAVILLGPPGCGKTSAAYALASERDWEVIELNASDQRNAGVIRSIVGPASASNTFSKATRLIILDEADNIHGNEDRGGTKAITEIVKRSTQPIILIANDKLGMGRTLLRNCKLINFQRIKPGTVFRVLKVISNAEGLAIEDEVLLIMAKNANGDLRSAINDLLAISMSELKIEAGSIATGGRDVEEDIFAVLKKIFGGYDMQEALTSLYGLDKTPEESIQWIHKNFSYQHNDKSFLHGLQYLSRADMFLGRARRRENFKFWRYTSSLMVCGVLSAKEMQADKRVPRYFRSPWQREQRTRESIKSMPVSDDVAKKIADYCKVPVSYARFFIVPFLTIFFHDMRKATDITASLRLDVPQIASLMSGMDKEEKAKRIYQGAFAIPAKKRSVAKVEVEEAPIKTKEVEAVEVAGEEEEAKNQKTLADFF</sequence>
<proteinExistence type="inferred from homology"/>
<dbReference type="AlphaFoldDB" id="A0A7G9Z5D5"/>